<dbReference type="Pfam" id="PF13649">
    <property type="entry name" value="Methyltransf_25"/>
    <property type="match status" value="1"/>
</dbReference>
<dbReference type="RefSeq" id="WP_101471846.1">
    <property type="nucleotide sequence ID" value="NZ_PJND01000007.1"/>
</dbReference>
<reference evidence="4 6" key="1">
    <citation type="submission" date="2017-12" db="EMBL/GenBank/DDBJ databases">
        <title>Genomic Encyclopedia of Type Strains, Phase III (KMG-III): the genomes of soil and plant-associated and newly described type strains.</title>
        <authorList>
            <person name="Whitman W."/>
        </authorList>
    </citation>
    <scope>NUCLEOTIDE SEQUENCE [LARGE SCALE GENOMIC DNA]</scope>
    <source>
        <strain evidence="4 6">IP-10</strain>
    </source>
</reference>
<dbReference type="GO" id="GO:0032259">
    <property type="term" value="P:methylation"/>
    <property type="evidence" value="ECO:0007669"/>
    <property type="project" value="UniProtKB-KW"/>
</dbReference>
<protein>
    <submittedName>
        <fullName evidence="5">Methyltransferase family protein</fullName>
    </submittedName>
</protein>
<evidence type="ECO:0000256" key="1">
    <source>
        <dbReference type="ARBA" id="ARBA00022603"/>
    </source>
</evidence>
<evidence type="ECO:0000313" key="4">
    <source>
        <dbReference type="EMBL" id="PKW30156.1"/>
    </source>
</evidence>
<dbReference type="PANTHER" id="PTHR43861:SF1">
    <property type="entry name" value="TRANS-ACONITATE 2-METHYLTRANSFERASE"/>
    <property type="match status" value="1"/>
</dbReference>
<dbReference type="CDD" id="cd02440">
    <property type="entry name" value="AdoMet_MTases"/>
    <property type="match status" value="1"/>
</dbReference>
<gene>
    <name evidence="4" type="ORF">B0G92_1805</name>
    <name evidence="5" type="ORF">CLV50_2377</name>
</gene>
<dbReference type="InterPro" id="IPR041698">
    <property type="entry name" value="Methyltransf_25"/>
</dbReference>
<evidence type="ECO:0000256" key="2">
    <source>
        <dbReference type="ARBA" id="ARBA00022679"/>
    </source>
</evidence>
<dbReference type="Gene3D" id="3.40.50.150">
    <property type="entry name" value="Vaccinia Virus protein VP39"/>
    <property type="match status" value="1"/>
</dbReference>
<keyword evidence="6" id="KW-1185">Reference proteome</keyword>
<evidence type="ECO:0000313" key="6">
    <source>
        <dbReference type="Proteomes" id="UP000233767"/>
    </source>
</evidence>
<dbReference type="AlphaFoldDB" id="A0A497U9S8"/>
<dbReference type="Proteomes" id="UP000233767">
    <property type="component" value="Unassembled WGS sequence"/>
</dbReference>
<proteinExistence type="predicted"/>
<dbReference type="EMBL" id="PJND01000007">
    <property type="protein sequence ID" value="PKW30156.1"/>
    <property type="molecule type" value="Genomic_DNA"/>
</dbReference>
<organism evidence="5 7">
    <name type="scientific">Flavobacterium lindanitolerans</name>
    <dbReference type="NCBI Taxonomy" id="428988"/>
    <lineage>
        <taxon>Bacteria</taxon>
        <taxon>Pseudomonadati</taxon>
        <taxon>Bacteroidota</taxon>
        <taxon>Flavobacteriia</taxon>
        <taxon>Flavobacteriales</taxon>
        <taxon>Flavobacteriaceae</taxon>
        <taxon>Flavobacterium</taxon>
    </lineage>
</organism>
<dbReference type="PANTHER" id="PTHR43861">
    <property type="entry name" value="TRANS-ACONITATE 2-METHYLTRANSFERASE-RELATED"/>
    <property type="match status" value="1"/>
</dbReference>
<keyword evidence="2 5" id="KW-0808">Transferase</keyword>
<dbReference type="EMBL" id="RCCB01000012">
    <property type="protein sequence ID" value="RLJ24496.1"/>
    <property type="molecule type" value="Genomic_DNA"/>
</dbReference>
<accession>A0A497U9S8</accession>
<feature type="domain" description="Methyltransferase" evidence="3">
    <location>
        <begin position="54"/>
        <end position="148"/>
    </location>
</feature>
<evidence type="ECO:0000259" key="3">
    <source>
        <dbReference type="Pfam" id="PF13649"/>
    </source>
</evidence>
<dbReference type="InterPro" id="IPR029063">
    <property type="entry name" value="SAM-dependent_MTases_sf"/>
</dbReference>
<evidence type="ECO:0000313" key="7">
    <source>
        <dbReference type="Proteomes" id="UP000275027"/>
    </source>
</evidence>
<dbReference type="SUPFAM" id="SSF53335">
    <property type="entry name" value="S-adenosyl-L-methionine-dependent methyltransferases"/>
    <property type="match status" value="1"/>
</dbReference>
<dbReference type="Proteomes" id="UP000275027">
    <property type="component" value="Unassembled WGS sequence"/>
</dbReference>
<reference evidence="5 7" key="2">
    <citation type="submission" date="2018-10" db="EMBL/GenBank/DDBJ databases">
        <title>Genomic Encyclopedia of Archaeal and Bacterial Type Strains, Phase II (KMG-II): from individual species to whole genera.</title>
        <authorList>
            <person name="Goeker M."/>
        </authorList>
    </citation>
    <scope>NUCLEOTIDE SEQUENCE [LARGE SCALE GENOMIC DNA]</scope>
    <source>
        <strain evidence="5 7">DSM 21886</strain>
    </source>
</reference>
<sequence>MEDNYLEINRETWNKKTEVHVDSEFYDQKGFLEGNNTLKPIELDLLGDISGKKILHLQCHFGQDTMSLSRLGAKTTGVDLSDKAIDKARETAQQLNLDTHFINCDVYSLPEHLNEEFDIVFTSYGTIGWLPDLDKWAKVIQRFLKPGGKFIMADFHPVVWMFDDNFEGIGYNYFKDAPIIETGNGTYADKEAPVSLKTVSWNHATSEILNSLIINGLELNSFNEYDYSPYDCFNKTEEFEPGKYRIMHLGNKIPMVYSIVATKK</sequence>
<keyword evidence="1 5" id="KW-0489">Methyltransferase</keyword>
<dbReference type="GO" id="GO:0008168">
    <property type="term" value="F:methyltransferase activity"/>
    <property type="evidence" value="ECO:0007669"/>
    <property type="project" value="UniProtKB-KW"/>
</dbReference>
<comment type="caution">
    <text evidence="5">The sequence shown here is derived from an EMBL/GenBank/DDBJ whole genome shotgun (WGS) entry which is preliminary data.</text>
</comment>
<name>A0A497U9S8_9FLAO</name>
<evidence type="ECO:0000313" key="5">
    <source>
        <dbReference type="EMBL" id="RLJ24496.1"/>
    </source>
</evidence>